<sequence length="757" mass="77575">MLGVAPIRTKRDKADAGGARHRATPASSNPATVKTRSLLASAAEHQERVRCNKRLSYDDRTDELAALAAIKSLLERLDACVMENENPPDRDSKKHALVSIEKARQDVLAAARECALRVTTCQELFDEIECFVQLRPEEDITPRKLEIKWRRSQPPRQSKQRRDQVAKRVARPGESLVASIVGLFAIAEGTRDSEEERDTLSSSADATSRPRTSGGPGGPKEKHLQQQHSGNLPPAAPSAREAALLAARGPQGSEGGGDDLRRSLSHDVPESSAATTTMCNMDSCASGHRTARTGAAGEWAHDCPGGGGELTRTARRHRHKADGRAARRDYARADEGDEDEVSSAERSRFSDHPFAAGSGSEDAGSEDAGSGSEPEAVAPAVVLSQLPPGVLGPRALMAPAGGSQEAAPGSATSIGAAAAGMGGQSLRAMGRSAATSLLWSAAEAASARMGGGGAAGPQLEYGGGGLAASAEAVAAEGGAQSVTMMAAALRSQEEIVGNRSYVAQDPRRRPSGQTTAAAILQLRAAERDAAAANAAVAAAAAAMPADDLRDFPMSYPPGVVAAAAVALAGENATRAGSGGGDAGGKESGAEAARAHAPSVPASRHSQECWEVASIAETEPLSGAPGRAGRGLELVEAGPLSGASVWEEVPAAAGPLSGGSPGRHGGREGRRRGSRLLGLVRGVVGFVGVSVLSGAAMVLGAAAVNTSLDEQEAMRSGASRTSQAARRAPRLGRGGDDLIPQRTLQQLRGPDLLALGKG</sequence>
<evidence type="ECO:0000313" key="3">
    <source>
        <dbReference type="EMBL" id="PNH11131.1"/>
    </source>
</evidence>
<feature type="region of interest" description="Disordered" evidence="1">
    <location>
        <begin position="650"/>
        <end position="669"/>
    </location>
</feature>
<keyword evidence="2" id="KW-0812">Transmembrane</keyword>
<dbReference type="Proteomes" id="UP000236333">
    <property type="component" value="Unassembled WGS sequence"/>
</dbReference>
<evidence type="ECO:0000313" key="4">
    <source>
        <dbReference type="Proteomes" id="UP000236333"/>
    </source>
</evidence>
<organism evidence="3 4">
    <name type="scientific">Tetrabaena socialis</name>
    <dbReference type="NCBI Taxonomy" id="47790"/>
    <lineage>
        <taxon>Eukaryota</taxon>
        <taxon>Viridiplantae</taxon>
        <taxon>Chlorophyta</taxon>
        <taxon>core chlorophytes</taxon>
        <taxon>Chlorophyceae</taxon>
        <taxon>CS clade</taxon>
        <taxon>Chlamydomonadales</taxon>
        <taxon>Tetrabaenaceae</taxon>
        <taxon>Tetrabaena</taxon>
    </lineage>
</organism>
<feature type="compositionally biased region" description="Low complexity" evidence="1">
    <location>
        <begin position="237"/>
        <end position="247"/>
    </location>
</feature>
<name>A0A2J8AF34_9CHLO</name>
<feature type="transmembrane region" description="Helical" evidence="2">
    <location>
        <begin position="678"/>
        <end position="703"/>
    </location>
</feature>
<feature type="compositionally biased region" description="Basic and acidic residues" evidence="1">
    <location>
        <begin position="322"/>
        <end position="334"/>
    </location>
</feature>
<comment type="caution">
    <text evidence="3">The sequence shown here is derived from an EMBL/GenBank/DDBJ whole genome shotgun (WGS) entry which is preliminary data.</text>
</comment>
<proteinExistence type="predicted"/>
<keyword evidence="2" id="KW-0472">Membrane</keyword>
<feature type="region of interest" description="Disordered" evidence="1">
    <location>
        <begin position="146"/>
        <end position="170"/>
    </location>
</feature>
<feature type="region of interest" description="Disordered" evidence="1">
    <location>
        <begin position="297"/>
        <end position="375"/>
    </location>
</feature>
<feature type="region of interest" description="Disordered" evidence="1">
    <location>
        <begin position="191"/>
        <end position="274"/>
    </location>
</feature>
<feature type="region of interest" description="Disordered" evidence="1">
    <location>
        <begin position="573"/>
        <end position="604"/>
    </location>
</feature>
<evidence type="ECO:0000256" key="2">
    <source>
        <dbReference type="SAM" id="Phobius"/>
    </source>
</evidence>
<dbReference type="AlphaFoldDB" id="A0A2J8AF34"/>
<dbReference type="EMBL" id="PGGS01000037">
    <property type="protein sequence ID" value="PNH11131.1"/>
    <property type="molecule type" value="Genomic_DNA"/>
</dbReference>
<feature type="compositionally biased region" description="Basic and acidic residues" evidence="1">
    <location>
        <begin position="258"/>
        <end position="269"/>
    </location>
</feature>
<accession>A0A2J8AF34</accession>
<keyword evidence="2" id="KW-1133">Transmembrane helix</keyword>
<keyword evidence="4" id="KW-1185">Reference proteome</keyword>
<dbReference type="OrthoDB" id="551006at2759"/>
<feature type="region of interest" description="Disordered" evidence="1">
    <location>
        <begin position="1"/>
        <end position="32"/>
    </location>
</feature>
<reference evidence="3 4" key="1">
    <citation type="journal article" date="2017" name="Mol. Biol. Evol.">
        <title>The 4-celled Tetrabaena socialis nuclear genome reveals the essential components for genetic control of cell number at the origin of multicellularity in the volvocine lineage.</title>
        <authorList>
            <person name="Featherston J."/>
            <person name="Arakaki Y."/>
            <person name="Hanschen E.R."/>
            <person name="Ferris P.J."/>
            <person name="Michod R.E."/>
            <person name="Olson B.J.S.C."/>
            <person name="Nozaki H."/>
            <person name="Durand P.M."/>
        </authorList>
    </citation>
    <scope>NUCLEOTIDE SEQUENCE [LARGE SCALE GENOMIC DNA]</scope>
    <source>
        <strain evidence="3 4">NIES-571</strain>
    </source>
</reference>
<protein>
    <submittedName>
        <fullName evidence="3">Uncharacterized protein</fullName>
    </submittedName>
</protein>
<evidence type="ECO:0000256" key="1">
    <source>
        <dbReference type="SAM" id="MobiDB-lite"/>
    </source>
</evidence>
<gene>
    <name evidence="3" type="ORF">TSOC_002056</name>
</gene>
<feature type="region of interest" description="Disordered" evidence="1">
    <location>
        <begin position="712"/>
        <end position="738"/>
    </location>
</feature>